<proteinExistence type="inferred from homology"/>
<name>A0A6G1K2G0_9PLEO</name>
<feature type="region of interest" description="Disordered" evidence="2">
    <location>
        <begin position="614"/>
        <end position="662"/>
    </location>
</feature>
<feature type="compositionally biased region" description="Basic and acidic residues" evidence="2">
    <location>
        <begin position="51"/>
        <end position="65"/>
    </location>
</feature>
<sequence length="662" mass="74943">MGSQTPQAAGSNAAPFRSADPPFRPLPPTSSDIEGSPVGQDAAGSTCYRGMSHEERQCIDRERGTRTSNYSPYNHHPSRRPSSTSDDVSEQLAELIMDMIPGPDGEELGDAFRCAGDLPPITKQSLSELDIQNIITNIKLRHDVNFDRDLSFRPNTDGAKGQEKIKASKRYWKSLVAELELYARLFQGSPPLGSSPNINWSEIVKHVQRRIPKMFEVIQEVLKSLVPDRDHARVDEHLDVPMLMQEIERGVCDLVRLADWMSHLLKEHCAPMRDDWVDKMVDSTRDGVTKNSSESIVKGLRQLLGILEAMKLDVANHQIRNLKTLLIEDTVNFERHYHLDRLVNGRARVNVESAQKWYSYAIEDFRQQCTPQRDIHRFQLDIFVRAVVSTLFMVNRCDFPETFYLDQERLRVLKLETDDMILFDICFVMFGNLLDRFGYNGPVSHTTRCSIRASVAAILGDRLGQGYQQWLMNSEPISLELVRQALAMSGLPPTFNLDFLQSANQHLRSVFHDTFADHASTLEATILPQILALVDRHIYSSPTDLFNNLTPLATHPPPPHTSFQMHPDHDDTFTPQPEQFTDFSTRVTHIILLHWRIWGPIAYVQDDEAPISTSELATTTSSPVSQSRTVPPVDTEAPVMMKTGDSLEPGKETQFTHEASLP</sequence>
<evidence type="ECO:0000313" key="4">
    <source>
        <dbReference type="Proteomes" id="UP000799428"/>
    </source>
</evidence>
<dbReference type="OrthoDB" id="276323at2759"/>
<feature type="region of interest" description="Disordered" evidence="2">
    <location>
        <begin position="1"/>
        <end position="89"/>
    </location>
</feature>
<dbReference type="PANTHER" id="PTHR12832:SF11">
    <property type="entry name" value="LD23868P"/>
    <property type="match status" value="1"/>
</dbReference>
<accession>A0A6G1K2G0</accession>
<gene>
    <name evidence="3" type="ORF">K504DRAFT_447093</name>
</gene>
<dbReference type="InterPro" id="IPR008862">
    <property type="entry name" value="Tcp11"/>
</dbReference>
<dbReference type="AlphaFoldDB" id="A0A6G1K2G0"/>
<dbReference type="Pfam" id="PF05794">
    <property type="entry name" value="Tcp11"/>
    <property type="match status" value="1"/>
</dbReference>
<keyword evidence="4" id="KW-1185">Reference proteome</keyword>
<reference evidence="3" key="1">
    <citation type="journal article" date="2020" name="Stud. Mycol.">
        <title>101 Dothideomycetes genomes: a test case for predicting lifestyles and emergence of pathogens.</title>
        <authorList>
            <person name="Haridas S."/>
            <person name="Albert R."/>
            <person name="Binder M."/>
            <person name="Bloem J."/>
            <person name="Labutti K."/>
            <person name="Salamov A."/>
            <person name="Andreopoulos B."/>
            <person name="Baker S."/>
            <person name="Barry K."/>
            <person name="Bills G."/>
            <person name="Bluhm B."/>
            <person name="Cannon C."/>
            <person name="Castanera R."/>
            <person name="Culley D."/>
            <person name="Daum C."/>
            <person name="Ezra D."/>
            <person name="Gonzalez J."/>
            <person name="Henrissat B."/>
            <person name="Kuo A."/>
            <person name="Liang C."/>
            <person name="Lipzen A."/>
            <person name="Lutzoni F."/>
            <person name="Magnuson J."/>
            <person name="Mondo S."/>
            <person name="Nolan M."/>
            <person name="Ohm R."/>
            <person name="Pangilinan J."/>
            <person name="Park H.-J."/>
            <person name="Ramirez L."/>
            <person name="Alfaro M."/>
            <person name="Sun H."/>
            <person name="Tritt A."/>
            <person name="Yoshinaga Y."/>
            <person name="Zwiers L.-H."/>
            <person name="Turgeon B."/>
            <person name="Goodwin S."/>
            <person name="Spatafora J."/>
            <person name="Crous P."/>
            <person name="Grigoriev I."/>
        </authorList>
    </citation>
    <scope>NUCLEOTIDE SEQUENCE</scope>
    <source>
        <strain evidence="3">CBS 279.74</strain>
    </source>
</reference>
<evidence type="ECO:0000313" key="3">
    <source>
        <dbReference type="EMBL" id="KAF2707044.1"/>
    </source>
</evidence>
<evidence type="ECO:0008006" key="5">
    <source>
        <dbReference type="Google" id="ProtNLM"/>
    </source>
</evidence>
<feature type="compositionally biased region" description="Polar residues" evidence="2">
    <location>
        <begin position="614"/>
        <end position="629"/>
    </location>
</feature>
<evidence type="ECO:0000256" key="2">
    <source>
        <dbReference type="SAM" id="MobiDB-lite"/>
    </source>
</evidence>
<organism evidence="3 4">
    <name type="scientific">Pleomassaria siparia CBS 279.74</name>
    <dbReference type="NCBI Taxonomy" id="1314801"/>
    <lineage>
        <taxon>Eukaryota</taxon>
        <taxon>Fungi</taxon>
        <taxon>Dikarya</taxon>
        <taxon>Ascomycota</taxon>
        <taxon>Pezizomycotina</taxon>
        <taxon>Dothideomycetes</taxon>
        <taxon>Pleosporomycetidae</taxon>
        <taxon>Pleosporales</taxon>
        <taxon>Pleomassariaceae</taxon>
        <taxon>Pleomassaria</taxon>
    </lineage>
</organism>
<dbReference type="EMBL" id="MU005774">
    <property type="protein sequence ID" value="KAF2707044.1"/>
    <property type="molecule type" value="Genomic_DNA"/>
</dbReference>
<evidence type="ECO:0000256" key="1">
    <source>
        <dbReference type="ARBA" id="ARBA00010954"/>
    </source>
</evidence>
<dbReference type="GO" id="GO:0010737">
    <property type="term" value="P:protein kinase A signaling"/>
    <property type="evidence" value="ECO:0007669"/>
    <property type="project" value="TreeGrafter"/>
</dbReference>
<comment type="similarity">
    <text evidence="1">Belongs to the TCP11 family.</text>
</comment>
<dbReference type="Proteomes" id="UP000799428">
    <property type="component" value="Unassembled WGS sequence"/>
</dbReference>
<dbReference type="PANTHER" id="PTHR12832">
    <property type="entry name" value="TESTIS-SPECIFIC PROTEIN PBS13 T-COMPLEX 11"/>
    <property type="match status" value="1"/>
</dbReference>
<protein>
    <recommendedName>
        <fullName evidence="5">Tcp11-domain-containing protein</fullName>
    </recommendedName>
</protein>
<feature type="compositionally biased region" description="Polar residues" evidence="2">
    <location>
        <begin position="1"/>
        <end position="10"/>
    </location>
</feature>